<comment type="caution">
    <text evidence="1">The sequence shown here is derived from an EMBL/GenBank/DDBJ whole genome shotgun (WGS) entry which is preliminary data.</text>
</comment>
<protein>
    <submittedName>
        <fullName evidence="1">Uncharacterized protein</fullName>
    </submittedName>
</protein>
<name>A0A3M0Z148_9BACT</name>
<dbReference type="AlphaFoldDB" id="A0A3M0Z148"/>
<gene>
    <name evidence="1" type="ORF">D6810_01095</name>
</gene>
<accession>A0A3M0Z148</accession>
<dbReference type="EMBL" id="RFKV01000038">
    <property type="protein sequence ID" value="RMD77387.1"/>
    <property type="molecule type" value="Genomic_DNA"/>
</dbReference>
<dbReference type="Proteomes" id="UP000269410">
    <property type="component" value="Unassembled WGS sequence"/>
</dbReference>
<evidence type="ECO:0000313" key="1">
    <source>
        <dbReference type="EMBL" id="RMD77387.1"/>
    </source>
</evidence>
<proteinExistence type="predicted"/>
<reference evidence="1 2" key="1">
    <citation type="submission" date="2018-10" db="EMBL/GenBank/DDBJ databases">
        <title>Thermophilic Lithotrophy and Phototrophy in an Intertidal, Iron-rich, Geothermal Spring.</title>
        <authorList>
            <person name="Ward L.M."/>
            <person name="Idei A."/>
            <person name="Nakagawa M."/>
            <person name="Ueno Y."/>
            <person name="Fischer W."/>
            <person name="Mcglynn S.E."/>
        </authorList>
    </citation>
    <scope>NUCLEOTIDE SEQUENCE [LARGE SCALE GENOMIC DNA]</scope>
    <source>
        <strain evidence="1">J137</strain>
    </source>
</reference>
<sequence>MAQFLDLVELGIPNGYMGYIEYQNLSGQGKEILWDATWDIDIPIPPRAVPWPGLDLLKTRLISMDFDINKDLAGTIDVNIRGFHVIQHAGFESNGSITLNFIDFEDQIIYGLAMAFMQIGGANRYKYFVRKEDMIIPEFHIYFLNSSRLPVRKITLYTLVFKSYEASYATTTMPEGGRGEITMSFDFEHHDITILNVNPAFTF</sequence>
<evidence type="ECO:0000313" key="2">
    <source>
        <dbReference type="Proteomes" id="UP000269410"/>
    </source>
</evidence>
<organism evidence="1 2">
    <name type="scientific">Candidatus Dojkabacteria bacterium</name>
    <dbReference type="NCBI Taxonomy" id="2099670"/>
    <lineage>
        <taxon>Bacteria</taxon>
        <taxon>Candidatus Dojkabacteria</taxon>
    </lineage>
</organism>